<name>A0A0R1VRM2_9LACO</name>
<accession>A0A0R1VRM2</accession>
<organism evidence="1 2">
    <name type="scientific">Liquorilactobacillus ghanensis DSM 18630</name>
    <dbReference type="NCBI Taxonomy" id="1423750"/>
    <lineage>
        <taxon>Bacteria</taxon>
        <taxon>Bacillati</taxon>
        <taxon>Bacillota</taxon>
        <taxon>Bacilli</taxon>
        <taxon>Lactobacillales</taxon>
        <taxon>Lactobacillaceae</taxon>
        <taxon>Liquorilactobacillus</taxon>
    </lineage>
</organism>
<evidence type="ECO:0000313" key="1">
    <source>
        <dbReference type="EMBL" id="KRM08111.1"/>
    </source>
</evidence>
<dbReference type="Proteomes" id="UP000051451">
    <property type="component" value="Unassembled WGS sequence"/>
</dbReference>
<evidence type="ECO:0000313" key="2">
    <source>
        <dbReference type="Proteomes" id="UP000051451"/>
    </source>
</evidence>
<gene>
    <name evidence="1" type="ORF">FC89_GL001796</name>
</gene>
<proteinExistence type="predicted"/>
<dbReference type="STRING" id="1423750.FC89_GL001796"/>
<reference evidence="1 2" key="1">
    <citation type="journal article" date="2015" name="Genome Announc.">
        <title>Expanding the biotechnology potential of lactobacilli through comparative genomics of 213 strains and associated genera.</title>
        <authorList>
            <person name="Sun Z."/>
            <person name="Harris H.M."/>
            <person name="McCann A."/>
            <person name="Guo C."/>
            <person name="Argimon S."/>
            <person name="Zhang W."/>
            <person name="Yang X."/>
            <person name="Jeffery I.B."/>
            <person name="Cooney J.C."/>
            <person name="Kagawa T.F."/>
            <person name="Liu W."/>
            <person name="Song Y."/>
            <person name="Salvetti E."/>
            <person name="Wrobel A."/>
            <person name="Rasinkangas P."/>
            <person name="Parkhill J."/>
            <person name="Rea M.C."/>
            <person name="O'Sullivan O."/>
            <person name="Ritari J."/>
            <person name="Douillard F.P."/>
            <person name="Paul Ross R."/>
            <person name="Yang R."/>
            <person name="Briner A.E."/>
            <person name="Felis G.E."/>
            <person name="de Vos W.M."/>
            <person name="Barrangou R."/>
            <person name="Klaenhammer T.R."/>
            <person name="Caufield P.W."/>
            <person name="Cui Y."/>
            <person name="Zhang H."/>
            <person name="O'Toole P.W."/>
        </authorList>
    </citation>
    <scope>NUCLEOTIDE SEQUENCE [LARGE SCALE GENOMIC DNA]</scope>
    <source>
        <strain evidence="1 2">DSM 18630</strain>
    </source>
</reference>
<dbReference type="EMBL" id="AZGB01000002">
    <property type="protein sequence ID" value="KRM08111.1"/>
    <property type="molecule type" value="Genomic_DNA"/>
</dbReference>
<sequence>MSIEMTELDLRPQVQSLLAETKEKIKIPIIVEATDAKVDYVRHDQAEHFLRGGKMIITLKNNQAADFLVTHELLHIQQFSENLPQLQFNLTSGDLDLDNKIMAAGLELYDTVMHFQVYAQQRKLGVVDQSLAEMFFQGLLATLKPEQKTADQWMVLRTLSILDGLVFFQGDEQVTAKLQKLYPQSTQAAQQMYQQLTTKKMIGPLAIRRGIVKLFQEFDQALTIWQLPAMQLNQFLTITPVLSSRQLKLQLRQLFALYHVDFKENLHNTPAYLGVYRQDDQNSFVLPTPTVEKPDEFFKAIYRLTVADFMKKYNFVYQKR</sequence>
<dbReference type="PATRIC" id="fig|1423750.3.peg.1841"/>
<dbReference type="AlphaFoldDB" id="A0A0R1VRM2"/>
<keyword evidence="2" id="KW-1185">Reference proteome</keyword>
<protein>
    <submittedName>
        <fullName evidence="1">IpaB EvcA family protein</fullName>
    </submittedName>
</protein>
<comment type="caution">
    <text evidence="1">The sequence shown here is derived from an EMBL/GenBank/DDBJ whole genome shotgun (WGS) entry which is preliminary data.</text>
</comment>